<evidence type="ECO:0000256" key="1">
    <source>
        <dbReference type="SAM" id="Phobius"/>
    </source>
</evidence>
<protein>
    <submittedName>
        <fullName evidence="3">CPBP family intramembrane glutamic endopeptidase</fullName>
        <ecNumber evidence="3">3.4.-.-</ecNumber>
    </submittedName>
</protein>
<dbReference type="EC" id="3.4.-.-" evidence="3"/>
<accession>A0ABW1X3G9</accession>
<keyword evidence="1" id="KW-0472">Membrane</keyword>
<feature type="transmembrane region" description="Helical" evidence="1">
    <location>
        <begin position="72"/>
        <end position="99"/>
    </location>
</feature>
<dbReference type="GO" id="GO:0016787">
    <property type="term" value="F:hydrolase activity"/>
    <property type="evidence" value="ECO:0007669"/>
    <property type="project" value="UniProtKB-KW"/>
</dbReference>
<dbReference type="RefSeq" id="WP_343884646.1">
    <property type="nucleotide sequence ID" value="NZ_BAAAKI010000003.1"/>
</dbReference>
<feature type="domain" description="CAAX prenyl protease 2/Lysostaphin resistance protein A-like" evidence="2">
    <location>
        <begin position="200"/>
        <end position="296"/>
    </location>
</feature>
<keyword evidence="1" id="KW-1133">Transmembrane helix</keyword>
<feature type="transmembrane region" description="Helical" evidence="1">
    <location>
        <begin position="237"/>
        <end position="255"/>
    </location>
</feature>
<proteinExistence type="predicted"/>
<feature type="transmembrane region" description="Helical" evidence="1">
    <location>
        <begin position="161"/>
        <end position="179"/>
    </location>
</feature>
<gene>
    <name evidence="3" type="ORF">ACFP57_09230</name>
</gene>
<keyword evidence="1" id="KW-0812">Transmembrane</keyword>
<dbReference type="Pfam" id="PF02517">
    <property type="entry name" value="Rce1-like"/>
    <property type="match status" value="1"/>
</dbReference>
<feature type="transmembrane region" description="Helical" evidence="1">
    <location>
        <begin position="119"/>
        <end position="141"/>
    </location>
</feature>
<evidence type="ECO:0000259" key="2">
    <source>
        <dbReference type="Pfam" id="PF02517"/>
    </source>
</evidence>
<keyword evidence="4" id="KW-1185">Reference proteome</keyword>
<name>A0ABW1X3G9_9ACTN</name>
<keyword evidence="3" id="KW-0378">Hydrolase</keyword>
<sequence>MQNQPVQWQYPPQGQFVQQGQYAQQGQYPQQGQWPAPAPQWQLPTKAEPLPVQLRQYQEFWRSPRWSWWRPVVATVLALVLFLVSQTVALIVAMAADAASGRVPLDQAMEELGQSTTPAFFAANNVSLASLIPISMLIAWWVTGQRPKWLTGVVGGFRWGWFARCVGLLLPLWLVYIGIEWWAISQSDEGLGLKINNDTWFLLATILITTPLQAAGEEYGFRGLLNRAAASFFKNRTLGLLVGLIFSSCLFMLAHGAGDPWLNLFYFCFGAIACIMTWRTGGLEAAIAMHAVNNLLSEASLPFSDISDMFNREAGTADASVLIGVVVPLIGLALVEWQARRQQIIRATAPAAALQPQRLGAKNQPALS</sequence>
<feature type="transmembrane region" description="Helical" evidence="1">
    <location>
        <begin position="199"/>
        <end position="216"/>
    </location>
</feature>
<evidence type="ECO:0000313" key="4">
    <source>
        <dbReference type="Proteomes" id="UP001596266"/>
    </source>
</evidence>
<reference evidence="4" key="1">
    <citation type="journal article" date="2019" name="Int. J. Syst. Evol. Microbiol.">
        <title>The Global Catalogue of Microorganisms (GCM) 10K type strain sequencing project: providing services to taxonomists for standard genome sequencing and annotation.</title>
        <authorList>
            <consortium name="The Broad Institute Genomics Platform"/>
            <consortium name="The Broad Institute Genome Sequencing Center for Infectious Disease"/>
            <person name="Wu L."/>
            <person name="Ma J."/>
        </authorList>
    </citation>
    <scope>NUCLEOTIDE SEQUENCE [LARGE SCALE GENOMIC DNA]</scope>
    <source>
        <strain evidence="4">CGMCC 1.15277</strain>
    </source>
</reference>
<dbReference type="InterPro" id="IPR003675">
    <property type="entry name" value="Rce1/LyrA-like_dom"/>
</dbReference>
<feature type="transmembrane region" description="Helical" evidence="1">
    <location>
        <begin position="315"/>
        <end position="335"/>
    </location>
</feature>
<dbReference type="EMBL" id="JBHSUA010000018">
    <property type="protein sequence ID" value="MFC6397158.1"/>
    <property type="molecule type" value="Genomic_DNA"/>
</dbReference>
<comment type="caution">
    <text evidence="3">The sequence shown here is derived from an EMBL/GenBank/DDBJ whole genome shotgun (WGS) entry which is preliminary data.</text>
</comment>
<evidence type="ECO:0000313" key="3">
    <source>
        <dbReference type="EMBL" id="MFC6397158.1"/>
    </source>
</evidence>
<dbReference type="Proteomes" id="UP001596266">
    <property type="component" value="Unassembled WGS sequence"/>
</dbReference>
<organism evidence="3 4">
    <name type="scientific">Luteococcus sanguinis</name>
    <dbReference type="NCBI Taxonomy" id="174038"/>
    <lineage>
        <taxon>Bacteria</taxon>
        <taxon>Bacillati</taxon>
        <taxon>Actinomycetota</taxon>
        <taxon>Actinomycetes</taxon>
        <taxon>Propionibacteriales</taxon>
        <taxon>Propionibacteriaceae</taxon>
        <taxon>Luteococcus</taxon>
    </lineage>
</organism>